<dbReference type="GO" id="GO:0005543">
    <property type="term" value="F:phospholipid binding"/>
    <property type="evidence" value="ECO:0007669"/>
    <property type="project" value="InterPro"/>
</dbReference>
<comment type="caution">
    <text evidence="2">The sequence shown here is derived from an EMBL/GenBank/DDBJ whole genome shotgun (WGS) entry which is preliminary data.</text>
</comment>
<sequence>MWSPSTGEDQRASPCRLLGFPLKERAFRLPAGSGEFSNIIIDVDEEAKREDTRVFMKTRAAASCWSGGPEAVSINKAINTQEVAVKEKHARNILLWCSAAVVCLI</sequence>
<name>A0A4Z2EPY4_9TELE</name>
<evidence type="ECO:0000313" key="3">
    <source>
        <dbReference type="Proteomes" id="UP000314294"/>
    </source>
</evidence>
<proteinExistence type="predicted"/>
<feature type="domain" description="AP180 N-terminal homology (ANTH)" evidence="1">
    <location>
        <begin position="71"/>
        <end position="99"/>
    </location>
</feature>
<gene>
    <name evidence="2" type="ORF">EYF80_059477</name>
</gene>
<dbReference type="Pfam" id="PF07651">
    <property type="entry name" value="ANTH"/>
    <property type="match status" value="1"/>
</dbReference>
<reference evidence="2 3" key="1">
    <citation type="submission" date="2019-03" db="EMBL/GenBank/DDBJ databases">
        <title>First draft genome of Liparis tanakae, snailfish: a comprehensive survey of snailfish specific genes.</title>
        <authorList>
            <person name="Kim W."/>
            <person name="Song I."/>
            <person name="Jeong J.-H."/>
            <person name="Kim D."/>
            <person name="Kim S."/>
            <person name="Ryu S."/>
            <person name="Song J.Y."/>
            <person name="Lee S.K."/>
        </authorList>
    </citation>
    <scope>NUCLEOTIDE SEQUENCE [LARGE SCALE GENOMIC DNA]</scope>
    <source>
        <tissue evidence="2">Muscle</tissue>
    </source>
</reference>
<evidence type="ECO:0000259" key="1">
    <source>
        <dbReference type="Pfam" id="PF07651"/>
    </source>
</evidence>
<dbReference type="OrthoDB" id="8178130at2759"/>
<keyword evidence="3" id="KW-1185">Reference proteome</keyword>
<dbReference type="AlphaFoldDB" id="A0A4Z2EPY4"/>
<evidence type="ECO:0000313" key="2">
    <source>
        <dbReference type="EMBL" id="TNN30372.1"/>
    </source>
</evidence>
<dbReference type="InterPro" id="IPR011417">
    <property type="entry name" value="ANTH_dom"/>
</dbReference>
<dbReference type="EMBL" id="SRLO01004569">
    <property type="protein sequence ID" value="TNN30372.1"/>
    <property type="molecule type" value="Genomic_DNA"/>
</dbReference>
<dbReference type="Proteomes" id="UP000314294">
    <property type="component" value="Unassembled WGS sequence"/>
</dbReference>
<organism evidence="2 3">
    <name type="scientific">Liparis tanakae</name>
    <name type="common">Tanaka's snailfish</name>
    <dbReference type="NCBI Taxonomy" id="230148"/>
    <lineage>
        <taxon>Eukaryota</taxon>
        <taxon>Metazoa</taxon>
        <taxon>Chordata</taxon>
        <taxon>Craniata</taxon>
        <taxon>Vertebrata</taxon>
        <taxon>Euteleostomi</taxon>
        <taxon>Actinopterygii</taxon>
        <taxon>Neopterygii</taxon>
        <taxon>Teleostei</taxon>
        <taxon>Neoteleostei</taxon>
        <taxon>Acanthomorphata</taxon>
        <taxon>Eupercaria</taxon>
        <taxon>Perciformes</taxon>
        <taxon>Cottioidei</taxon>
        <taxon>Cottales</taxon>
        <taxon>Liparidae</taxon>
        <taxon>Liparis</taxon>
    </lineage>
</organism>
<protein>
    <recommendedName>
        <fullName evidence="1">AP180 N-terminal homology (ANTH) domain-containing protein</fullName>
    </recommendedName>
</protein>
<accession>A0A4Z2EPY4</accession>